<accession>A0ABY3T7V4</accession>
<sequence>MADDGWVRIPAPSFRQRLLFGSLWFVLVAWLSMNPLGLLGRRVEDSLGGGWLTIAATVVLGVASGGAILLLVITRLTPALDIDAGRGVLRLRRRERPFTDLVGALVEVAPVPRESRYDTPRKRPQRVPLVIRLDLADGARFRVVLAIGATDALSPERTAALLAAVRGSRIAPPTASYDPDGRFTHLNFPGRLDIPDTIRLIEDPQRARTQLR</sequence>
<organism evidence="2 3">
    <name type="scientific">Clavibacter seminis</name>
    <dbReference type="NCBI Taxonomy" id="2860285"/>
    <lineage>
        <taxon>Bacteria</taxon>
        <taxon>Bacillati</taxon>
        <taxon>Actinomycetota</taxon>
        <taxon>Actinomycetes</taxon>
        <taxon>Micrococcales</taxon>
        <taxon>Microbacteriaceae</taxon>
        <taxon>Clavibacter</taxon>
    </lineage>
</organism>
<gene>
    <name evidence="2" type="ORF">KYT88_14205</name>
</gene>
<evidence type="ECO:0000256" key="1">
    <source>
        <dbReference type="SAM" id="Phobius"/>
    </source>
</evidence>
<protein>
    <submittedName>
        <fullName evidence="2">Uncharacterized protein</fullName>
    </submittedName>
</protein>
<reference evidence="3" key="1">
    <citation type="submission" date="2024-08" db="EMBL/GenBank/DDBJ databases">
        <title>Description of the novel species Clavibacter lycopersicum isolated from tomato seeds.</title>
        <authorList>
            <person name="Arizala E.D."/>
            <person name="Dobhal S."/>
            <person name="Alvarez A."/>
            <person name="Arif M."/>
        </authorList>
    </citation>
    <scope>NUCLEOTIDE SEQUENCE [LARGE SCALE GENOMIC DNA]</scope>
    <source>
        <strain evidence="3">A6099</strain>
    </source>
</reference>
<keyword evidence="1" id="KW-0812">Transmembrane</keyword>
<dbReference type="Proteomes" id="UP001649473">
    <property type="component" value="Chromosome"/>
</dbReference>
<name>A0ABY3T7V4_9MICO</name>
<evidence type="ECO:0000313" key="2">
    <source>
        <dbReference type="EMBL" id="UKF24849.1"/>
    </source>
</evidence>
<proteinExistence type="predicted"/>
<keyword evidence="3" id="KW-1185">Reference proteome</keyword>
<keyword evidence="1" id="KW-1133">Transmembrane helix</keyword>
<keyword evidence="1" id="KW-0472">Membrane</keyword>
<evidence type="ECO:0000313" key="3">
    <source>
        <dbReference type="Proteomes" id="UP001649473"/>
    </source>
</evidence>
<feature type="transmembrane region" description="Helical" evidence="1">
    <location>
        <begin position="18"/>
        <end position="39"/>
    </location>
</feature>
<feature type="transmembrane region" description="Helical" evidence="1">
    <location>
        <begin position="51"/>
        <end position="73"/>
    </location>
</feature>
<dbReference type="RefSeq" id="WP_237583696.1">
    <property type="nucleotide sequence ID" value="NZ_CP083439.1"/>
</dbReference>
<dbReference type="EMBL" id="CP083439">
    <property type="protein sequence ID" value="UKF24849.1"/>
    <property type="molecule type" value="Genomic_DNA"/>
</dbReference>